<feature type="domain" description="Core-binding (CB)" evidence="6">
    <location>
        <begin position="16"/>
        <end position="104"/>
    </location>
</feature>
<reference evidence="7 8" key="1">
    <citation type="submission" date="2020-01" db="EMBL/GenBank/DDBJ databases">
        <authorList>
            <person name="Gulvik C.A."/>
            <person name="Batra D.G."/>
        </authorList>
    </citation>
    <scope>NUCLEOTIDE SEQUENCE [LARGE SCALE GENOMIC DNA]</scope>
    <source>
        <strain evidence="7 8">W9323</strain>
    </source>
</reference>
<evidence type="ECO:0000256" key="3">
    <source>
        <dbReference type="ARBA" id="ARBA00023172"/>
    </source>
</evidence>
<dbReference type="InterPro" id="IPR011010">
    <property type="entry name" value="DNA_brk_join_enz"/>
</dbReference>
<dbReference type="EMBL" id="CP048104">
    <property type="protein sequence ID" value="QKG85963.1"/>
    <property type="molecule type" value="Genomic_DNA"/>
</dbReference>
<proteinExistence type="inferred from homology"/>
<dbReference type="CDD" id="cd00397">
    <property type="entry name" value="DNA_BRE_C"/>
    <property type="match status" value="1"/>
</dbReference>
<dbReference type="PROSITE" id="PS51900">
    <property type="entry name" value="CB"/>
    <property type="match status" value="1"/>
</dbReference>
<evidence type="ECO:0000256" key="1">
    <source>
        <dbReference type="ARBA" id="ARBA00008857"/>
    </source>
</evidence>
<dbReference type="InterPro" id="IPR050090">
    <property type="entry name" value="Tyrosine_recombinase_XerCD"/>
</dbReference>
<keyword evidence="3" id="KW-0233">DNA recombination</keyword>
<dbReference type="PANTHER" id="PTHR30349:SF41">
    <property type="entry name" value="INTEGRASE_RECOMBINASE PROTEIN MJ0367-RELATED"/>
    <property type="match status" value="1"/>
</dbReference>
<dbReference type="InterPro" id="IPR025269">
    <property type="entry name" value="SAM-like_dom"/>
</dbReference>
<dbReference type="PROSITE" id="PS51898">
    <property type="entry name" value="TYR_RECOMBINASE"/>
    <property type="match status" value="1"/>
</dbReference>
<dbReference type="Pfam" id="PF00589">
    <property type="entry name" value="Phage_integrase"/>
    <property type="match status" value="1"/>
</dbReference>
<keyword evidence="2 4" id="KW-0238">DNA-binding</keyword>
<dbReference type="SUPFAM" id="SSF56349">
    <property type="entry name" value="DNA breaking-rejoining enzymes"/>
    <property type="match status" value="1"/>
</dbReference>
<dbReference type="InterPro" id="IPR044068">
    <property type="entry name" value="CB"/>
</dbReference>
<dbReference type="PANTHER" id="PTHR30349">
    <property type="entry name" value="PHAGE INTEGRASE-RELATED"/>
    <property type="match status" value="1"/>
</dbReference>
<evidence type="ECO:0000313" key="7">
    <source>
        <dbReference type="EMBL" id="QKG85963.1"/>
    </source>
</evidence>
<dbReference type="InterPro" id="IPR010998">
    <property type="entry name" value="Integrase_recombinase_N"/>
</dbReference>
<evidence type="ECO:0000259" key="6">
    <source>
        <dbReference type="PROSITE" id="PS51900"/>
    </source>
</evidence>
<protein>
    <submittedName>
        <fullName evidence="7">Tyrosine-type recombinase/integrase</fullName>
    </submittedName>
</protein>
<dbReference type="GO" id="GO:0015074">
    <property type="term" value="P:DNA integration"/>
    <property type="evidence" value="ECO:0007669"/>
    <property type="project" value="InterPro"/>
</dbReference>
<dbReference type="KEGG" id="kpul:GXN76_08095"/>
<dbReference type="GO" id="GO:0003677">
    <property type="term" value="F:DNA binding"/>
    <property type="evidence" value="ECO:0007669"/>
    <property type="project" value="UniProtKB-UniRule"/>
</dbReference>
<sequence>MRNGVFLIKFLIAGSDSFAGTTPTYDDLNPKSLRDYAGDLRLLAAWVETGWNTHQEEDRDFHPADITTPTLIRYREYMQNVRSLKPATVNRRLVTIKRFFEWAAKQNIVSLNPAKPVKLVPVEKTSPRQMTDQEEAGLVAAVQRNGTIRDRTILLLMLHTGLRTMEVCDLQFRDVILGKRSGRLTVRSGKRNKQREVPLNVTIRTALEEYLAALDSQGDDPLFRSEKTGGRLGERALRHLIQKYMRRAGLEGLSAHDLRHRFGYVMAEKTPLHRLAQIMGHDSLDTTMIYVQATRSDLQAEVEKIAWQ</sequence>
<feature type="domain" description="Tyr recombinase" evidence="5">
    <location>
        <begin position="125"/>
        <end position="303"/>
    </location>
</feature>
<dbReference type="Pfam" id="PF13102">
    <property type="entry name" value="Phage_int_SAM_5"/>
    <property type="match status" value="1"/>
</dbReference>
<evidence type="ECO:0000313" key="8">
    <source>
        <dbReference type="Proteomes" id="UP000503088"/>
    </source>
</evidence>
<evidence type="ECO:0000259" key="5">
    <source>
        <dbReference type="PROSITE" id="PS51898"/>
    </source>
</evidence>
<name>A0A7D3Y3V2_9BACL</name>
<comment type="similarity">
    <text evidence="1">Belongs to the 'phage' integrase family.</text>
</comment>
<organism evidence="7 8">
    <name type="scientific">Kroppenstedtia pulmonis</name>
    <dbReference type="NCBI Taxonomy" id="1380685"/>
    <lineage>
        <taxon>Bacteria</taxon>
        <taxon>Bacillati</taxon>
        <taxon>Bacillota</taxon>
        <taxon>Bacilli</taxon>
        <taxon>Bacillales</taxon>
        <taxon>Thermoactinomycetaceae</taxon>
        <taxon>Kroppenstedtia</taxon>
    </lineage>
</organism>
<evidence type="ECO:0000256" key="2">
    <source>
        <dbReference type="ARBA" id="ARBA00023125"/>
    </source>
</evidence>
<dbReference type="AlphaFoldDB" id="A0A7D3Y3V2"/>
<dbReference type="GO" id="GO:0006310">
    <property type="term" value="P:DNA recombination"/>
    <property type="evidence" value="ECO:0007669"/>
    <property type="project" value="UniProtKB-KW"/>
</dbReference>
<dbReference type="Gene3D" id="1.10.150.130">
    <property type="match status" value="1"/>
</dbReference>
<accession>A0A7D3Y3V2</accession>
<dbReference type="InterPro" id="IPR002104">
    <property type="entry name" value="Integrase_catalytic"/>
</dbReference>
<dbReference type="InterPro" id="IPR013762">
    <property type="entry name" value="Integrase-like_cat_sf"/>
</dbReference>
<evidence type="ECO:0000256" key="4">
    <source>
        <dbReference type="PROSITE-ProRule" id="PRU01248"/>
    </source>
</evidence>
<gene>
    <name evidence="7" type="ORF">GXN76_08095</name>
</gene>
<dbReference type="Proteomes" id="UP000503088">
    <property type="component" value="Chromosome"/>
</dbReference>
<dbReference type="Gene3D" id="1.10.443.10">
    <property type="entry name" value="Intergrase catalytic core"/>
    <property type="match status" value="1"/>
</dbReference>
<keyword evidence="8" id="KW-1185">Reference proteome</keyword>